<evidence type="ECO:0000256" key="1">
    <source>
        <dbReference type="SAM" id="Coils"/>
    </source>
</evidence>
<dbReference type="Proteomes" id="UP000007486">
    <property type="component" value="Chromosome"/>
</dbReference>
<dbReference type="eggNOG" id="COG1256">
    <property type="taxonomic scope" value="Bacteria"/>
</dbReference>
<evidence type="ECO:0000256" key="2">
    <source>
        <dbReference type="SAM" id="SignalP"/>
    </source>
</evidence>
<evidence type="ECO:0000313" key="4">
    <source>
        <dbReference type="Proteomes" id="UP000007486"/>
    </source>
</evidence>
<dbReference type="RefSeq" id="WP_013618298.1">
    <property type="nucleotide sequence ID" value="NC_015164.1"/>
</dbReference>
<feature type="coiled-coil region" evidence="1">
    <location>
        <begin position="25"/>
        <end position="52"/>
    </location>
</feature>
<keyword evidence="2" id="KW-0732">Signal</keyword>
<dbReference type="OrthoDB" id="1099207at2"/>
<gene>
    <name evidence="3" type="ordered locus">Bacsa_2323</name>
</gene>
<dbReference type="EMBL" id="CP002530">
    <property type="protein sequence ID" value="ADY36871.1"/>
    <property type="molecule type" value="Genomic_DNA"/>
</dbReference>
<dbReference type="PROSITE" id="PS51257">
    <property type="entry name" value="PROKAR_LIPOPROTEIN"/>
    <property type="match status" value="1"/>
</dbReference>
<feature type="signal peptide" evidence="2">
    <location>
        <begin position="1"/>
        <end position="19"/>
    </location>
</feature>
<keyword evidence="1" id="KW-0175">Coiled coil</keyword>
<organism evidence="3 4">
    <name type="scientific">Phocaeicola salanitronis (strain DSM 18170 / JCM 13657 / CCUG 60908 / BL78)</name>
    <name type="common">Bacteroides salanitronis</name>
    <dbReference type="NCBI Taxonomy" id="667015"/>
    <lineage>
        <taxon>Bacteria</taxon>
        <taxon>Pseudomonadati</taxon>
        <taxon>Bacteroidota</taxon>
        <taxon>Bacteroidia</taxon>
        <taxon>Bacteroidales</taxon>
        <taxon>Bacteroidaceae</taxon>
        <taxon>Phocaeicola</taxon>
    </lineage>
</organism>
<sequence length="939" mass="101077">MRKKYLSALLFGALLFASAGTFTSCKDYDDDIDNLSQRIDQVASDLNDLKTKVDALGGYVENVSFADGVLSVTTGGNTVTYNIPDKTGVNEVTLALDGNNLVLTVDGEAQTIALPAGETGEVEIPEIEVKDGVLYINGEPQTLKVDVESNVTVIESTIPGNETYTVMVNGEEVTFAKAFADVRISLITKNNGSDFYFTDAKFANENKTAVSQNGTPSGKQENGIHWTILSQDVKWDGPKGDLKAGLVVGQVTAAEVSVRPINYDLTTAKLTLVSSKGEVAPVTVIPTKGQKEGPLSNGTRSADVNYSGVDQGDYVLSLVFDKFTAGKEAEEIISKFANATQTGNIKYALAVDGVVATDYNFIIDTQLKADAQSSCETPDGSKLVIGGEGEWDSTNEVLTNVPANDLFHRMTYLDGRIYDMKVAINAKDVNDAEVYGVEISEDGTSIKAGQNAVGRKFALDVTLIDVNGNVSTTKTIEIKFAEADKQEVTLSPVTHDVTPAADKSVLVDLGDVFSSLSASDAIAVNSIENITWAIENDDTHFLWPLDGTNSFSSLNGDAAKILYFDENMKGIDVSDDKIDENIKKIRYAKLVWNGDNYANKEAQDGEHLISITINRVISASDDDDATRLVKKVNIPVHVVVPAWEDLFKTTSMWSDGVFKTRLTGVDESTKEVYASMDAFEDVKNDWGGKLNDNIKLEELTYENATGREATILASGVTSVDNVGVSNAQLSWDTLTDAIEANNHVMPDAFRNLSAKVSYTIGGVKDFKIEEDFTVYLMSIFEGADLTYYTDKGAKADAVMGADDVIKMATVSTDDTEAKNGVAIEFNGYKGEVSGLILAGGTNVQTLTADNNGNTFKISYDDTNKPSDAYTIYINKYTAQATSLTGADIDKTNGTGLKVIPATGVTGIIENGSTGSIMFQFVDVMGVYTQDVLNFKKEAK</sequence>
<dbReference type="HOGENOM" id="CLU_017485_0_0_10"/>
<evidence type="ECO:0000313" key="3">
    <source>
        <dbReference type="EMBL" id="ADY36871.1"/>
    </source>
</evidence>
<name>F0R6I3_PHOSB</name>
<dbReference type="KEGG" id="bsa:Bacsa_2323"/>
<keyword evidence="4" id="KW-1185">Reference proteome</keyword>
<feature type="chain" id="PRO_5003254928" description="DUF4988 domain-containing protein" evidence="2">
    <location>
        <begin position="20"/>
        <end position="939"/>
    </location>
</feature>
<protein>
    <recommendedName>
        <fullName evidence="5">DUF4988 domain-containing protein</fullName>
    </recommendedName>
</protein>
<accession>F0R6I3</accession>
<dbReference type="STRING" id="667015.Bacsa_2323"/>
<reference evidence="3 4" key="1">
    <citation type="journal article" date="2011" name="Stand. Genomic Sci.">
        <title>Complete genome sequence of Bacteroides salanitronis type strain (BL78).</title>
        <authorList>
            <person name="Gronow S."/>
            <person name="Held B."/>
            <person name="Lucas S."/>
            <person name="Lapidus A."/>
            <person name="Del Rio T.G."/>
            <person name="Nolan M."/>
            <person name="Tice H."/>
            <person name="Deshpande S."/>
            <person name="Cheng J.F."/>
            <person name="Pitluck S."/>
            <person name="Liolios K."/>
            <person name="Pagani I."/>
            <person name="Ivanova N."/>
            <person name="Mavromatis K."/>
            <person name="Pati A."/>
            <person name="Tapia R."/>
            <person name="Han C."/>
            <person name="Goodwin L."/>
            <person name="Chen A."/>
            <person name="Palaniappan K."/>
            <person name="Land M."/>
            <person name="Hauser L."/>
            <person name="Chang Y.J."/>
            <person name="Jeffries C.D."/>
            <person name="Brambilla E.M."/>
            <person name="Rohde M."/>
            <person name="Goker M."/>
            <person name="Detter J.C."/>
            <person name="Woyke T."/>
            <person name="Bristow J."/>
            <person name="Markowitz V."/>
            <person name="Hugenholtz P."/>
            <person name="Kyrpides N.C."/>
            <person name="Klenk H.P."/>
            <person name="Eisen J.A."/>
        </authorList>
    </citation>
    <scope>NUCLEOTIDE SEQUENCE [LARGE SCALE GENOMIC DNA]</scope>
    <source>
        <strain evidence="3 4">DSM 18170</strain>
    </source>
</reference>
<proteinExistence type="predicted"/>
<evidence type="ECO:0008006" key="5">
    <source>
        <dbReference type="Google" id="ProtNLM"/>
    </source>
</evidence>
<dbReference type="AlphaFoldDB" id="F0R6I3"/>